<keyword evidence="2" id="KW-1185">Reference proteome</keyword>
<protein>
    <submittedName>
        <fullName evidence="1">Uncharacterized protein</fullName>
    </submittedName>
</protein>
<evidence type="ECO:0000313" key="1">
    <source>
        <dbReference type="EMBL" id="GBP09298.1"/>
    </source>
</evidence>
<comment type="caution">
    <text evidence="1">The sequence shown here is derived from an EMBL/GenBank/DDBJ whole genome shotgun (WGS) entry which is preliminary data.</text>
</comment>
<accession>A0A4C1T747</accession>
<reference evidence="1 2" key="1">
    <citation type="journal article" date="2019" name="Commun. Biol.">
        <title>The bagworm genome reveals a unique fibroin gene that provides high tensile strength.</title>
        <authorList>
            <person name="Kono N."/>
            <person name="Nakamura H."/>
            <person name="Ohtoshi R."/>
            <person name="Tomita M."/>
            <person name="Numata K."/>
            <person name="Arakawa K."/>
        </authorList>
    </citation>
    <scope>NUCLEOTIDE SEQUENCE [LARGE SCALE GENOMIC DNA]</scope>
</reference>
<gene>
    <name evidence="1" type="ORF">EVAR_5738_1</name>
</gene>
<dbReference type="EMBL" id="BGZK01000035">
    <property type="protein sequence ID" value="GBP09298.1"/>
    <property type="molecule type" value="Genomic_DNA"/>
</dbReference>
<dbReference type="Proteomes" id="UP000299102">
    <property type="component" value="Unassembled WGS sequence"/>
</dbReference>
<dbReference type="AlphaFoldDB" id="A0A4C1T747"/>
<organism evidence="1 2">
    <name type="scientific">Eumeta variegata</name>
    <name type="common">Bagworm moth</name>
    <name type="synonym">Eumeta japonica</name>
    <dbReference type="NCBI Taxonomy" id="151549"/>
    <lineage>
        <taxon>Eukaryota</taxon>
        <taxon>Metazoa</taxon>
        <taxon>Ecdysozoa</taxon>
        <taxon>Arthropoda</taxon>
        <taxon>Hexapoda</taxon>
        <taxon>Insecta</taxon>
        <taxon>Pterygota</taxon>
        <taxon>Neoptera</taxon>
        <taxon>Endopterygota</taxon>
        <taxon>Lepidoptera</taxon>
        <taxon>Glossata</taxon>
        <taxon>Ditrysia</taxon>
        <taxon>Tineoidea</taxon>
        <taxon>Psychidae</taxon>
        <taxon>Oiketicinae</taxon>
        <taxon>Eumeta</taxon>
    </lineage>
</organism>
<name>A0A4C1T747_EUMVA</name>
<evidence type="ECO:0000313" key="2">
    <source>
        <dbReference type="Proteomes" id="UP000299102"/>
    </source>
</evidence>
<proteinExistence type="predicted"/>
<sequence length="69" mass="7823">MYRISTLDSLILADRKKTVQEYGNIPILGRVAMARWLKASASDQKISCLILITGELPMSLQRKLDHTLH</sequence>